<dbReference type="Proteomes" id="UP001234297">
    <property type="component" value="Chromosome 3"/>
</dbReference>
<protein>
    <submittedName>
        <fullName evidence="1">Uncharacterized protein</fullName>
    </submittedName>
</protein>
<keyword evidence="2" id="KW-1185">Reference proteome</keyword>
<organism evidence="1 2">
    <name type="scientific">Persea americana</name>
    <name type="common">Avocado</name>
    <dbReference type="NCBI Taxonomy" id="3435"/>
    <lineage>
        <taxon>Eukaryota</taxon>
        <taxon>Viridiplantae</taxon>
        <taxon>Streptophyta</taxon>
        <taxon>Embryophyta</taxon>
        <taxon>Tracheophyta</taxon>
        <taxon>Spermatophyta</taxon>
        <taxon>Magnoliopsida</taxon>
        <taxon>Magnoliidae</taxon>
        <taxon>Laurales</taxon>
        <taxon>Lauraceae</taxon>
        <taxon>Persea</taxon>
    </lineage>
</organism>
<accession>A0ACC2LMG3</accession>
<sequence>MDKTPALIIPPHDQSLGGLVYEASDLFSITFSVPSKSVSSSSRIGYGVSEIKDLLASDDFLALYLSFIKWSHG</sequence>
<evidence type="ECO:0000313" key="1">
    <source>
        <dbReference type="EMBL" id="KAJ8634583.1"/>
    </source>
</evidence>
<dbReference type="EMBL" id="CM056811">
    <property type="protein sequence ID" value="KAJ8634583.1"/>
    <property type="molecule type" value="Genomic_DNA"/>
</dbReference>
<proteinExistence type="predicted"/>
<evidence type="ECO:0000313" key="2">
    <source>
        <dbReference type="Proteomes" id="UP001234297"/>
    </source>
</evidence>
<reference evidence="1 2" key="1">
    <citation type="journal article" date="2022" name="Hortic Res">
        <title>A haplotype resolved chromosomal level avocado genome allows analysis of novel avocado genes.</title>
        <authorList>
            <person name="Nath O."/>
            <person name="Fletcher S.J."/>
            <person name="Hayward A."/>
            <person name="Shaw L.M."/>
            <person name="Masouleh A.K."/>
            <person name="Furtado A."/>
            <person name="Henry R.J."/>
            <person name="Mitter N."/>
        </authorList>
    </citation>
    <scope>NUCLEOTIDE SEQUENCE [LARGE SCALE GENOMIC DNA]</scope>
    <source>
        <strain evidence="2">cv. Hass</strain>
    </source>
</reference>
<name>A0ACC2LMG3_PERAE</name>
<gene>
    <name evidence="1" type="ORF">MRB53_008850</name>
</gene>
<comment type="caution">
    <text evidence="1">The sequence shown here is derived from an EMBL/GenBank/DDBJ whole genome shotgun (WGS) entry which is preliminary data.</text>
</comment>